<feature type="active site" description="Charge relay system" evidence="6 7">
    <location>
        <position position="141"/>
    </location>
</feature>
<dbReference type="PROSITE" id="PS00137">
    <property type="entry name" value="SUBTILASE_HIS"/>
    <property type="match status" value="1"/>
</dbReference>
<keyword evidence="14" id="KW-1185">Reference proteome</keyword>
<evidence type="ECO:0000256" key="8">
    <source>
        <dbReference type="SAM" id="SignalP"/>
    </source>
</evidence>
<dbReference type="Proteomes" id="UP001202328">
    <property type="component" value="Unassembled WGS sequence"/>
</dbReference>
<dbReference type="PANTHER" id="PTHR10795">
    <property type="entry name" value="PROPROTEIN CONVERTASE SUBTILISIN/KEXIN"/>
    <property type="match status" value="1"/>
</dbReference>
<dbReference type="FunFam" id="3.30.70.80:FF:000002">
    <property type="entry name" value="Subtilisin-like protease SBT5.3"/>
    <property type="match status" value="1"/>
</dbReference>
<feature type="active site" description="Charge relay system" evidence="6 7">
    <location>
        <position position="216"/>
    </location>
</feature>
<dbReference type="InterPro" id="IPR034197">
    <property type="entry name" value="Peptidases_S8_3"/>
</dbReference>
<dbReference type="Pfam" id="PF05922">
    <property type="entry name" value="Inhibitor_I9"/>
    <property type="match status" value="1"/>
</dbReference>
<dbReference type="CDD" id="cd04852">
    <property type="entry name" value="Peptidases_S8_3"/>
    <property type="match status" value="1"/>
</dbReference>
<dbReference type="PROSITE" id="PS00138">
    <property type="entry name" value="SUBTILASE_SER"/>
    <property type="match status" value="1"/>
</dbReference>
<dbReference type="Pfam" id="PF17766">
    <property type="entry name" value="fn3_6"/>
    <property type="match status" value="1"/>
</dbReference>
<evidence type="ECO:0000256" key="1">
    <source>
        <dbReference type="ARBA" id="ARBA00011073"/>
    </source>
</evidence>
<keyword evidence="2 7" id="KW-0645">Protease</keyword>
<protein>
    <submittedName>
        <fullName evidence="13">Uncharacterized protein</fullName>
    </submittedName>
</protein>
<dbReference type="Gene3D" id="2.60.40.2310">
    <property type="match status" value="1"/>
</dbReference>
<keyword evidence="3 8" id="KW-0732">Signal</keyword>
<keyword evidence="5 7" id="KW-0720">Serine protease</keyword>
<feature type="domain" description="Peptidase S8/S53" evidence="9">
    <location>
        <begin position="133"/>
        <end position="591"/>
    </location>
</feature>
<dbReference type="InterPro" id="IPR003137">
    <property type="entry name" value="PA_domain"/>
</dbReference>
<dbReference type="AlphaFoldDB" id="A0AAD4SHF5"/>
<evidence type="ECO:0000256" key="5">
    <source>
        <dbReference type="ARBA" id="ARBA00022825"/>
    </source>
</evidence>
<dbReference type="GO" id="GO:0004252">
    <property type="term" value="F:serine-type endopeptidase activity"/>
    <property type="evidence" value="ECO:0007669"/>
    <property type="project" value="UniProtKB-UniRule"/>
</dbReference>
<feature type="chain" id="PRO_5042210719" evidence="8">
    <location>
        <begin position="24"/>
        <end position="757"/>
    </location>
</feature>
<evidence type="ECO:0000313" key="14">
    <source>
        <dbReference type="Proteomes" id="UP001202328"/>
    </source>
</evidence>
<evidence type="ECO:0000313" key="13">
    <source>
        <dbReference type="EMBL" id="KAI3906846.1"/>
    </source>
</evidence>
<evidence type="ECO:0000256" key="7">
    <source>
        <dbReference type="PROSITE-ProRule" id="PRU01240"/>
    </source>
</evidence>
<dbReference type="EMBL" id="JAJJMB010010711">
    <property type="protein sequence ID" value="KAI3906846.1"/>
    <property type="molecule type" value="Genomic_DNA"/>
</dbReference>
<feature type="domain" description="PA" evidence="10">
    <location>
        <begin position="389"/>
        <end position="460"/>
    </location>
</feature>
<dbReference type="Gene3D" id="3.40.50.200">
    <property type="entry name" value="Peptidase S8/S53 domain"/>
    <property type="match status" value="1"/>
</dbReference>
<dbReference type="InterPro" id="IPR041469">
    <property type="entry name" value="Subtilisin-like_FN3"/>
</dbReference>
<dbReference type="InterPro" id="IPR022398">
    <property type="entry name" value="Peptidase_S8_His-AS"/>
</dbReference>
<comment type="similarity">
    <text evidence="1 7">Belongs to the peptidase S8 family.</text>
</comment>
<evidence type="ECO:0000256" key="3">
    <source>
        <dbReference type="ARBA" id="ARBA00022729"/>
    </source>
</evidence>
<dbReference type="GO" id="GO:0006508">
    <property type="term" value="P:proteolysis"/>
    <property type="evidence" value="ECO:0007669"/>
    <property type="project" value="UniProtKB-KW"/>
</dbReference>
<dbReference type="SUPFAM" id="SSF52743">
    <property type="entry name" value="Subtilisin-like"/>
    <property type="match status" value="1"/>
</dbReference>
<dbReference type="PROSITE" id="PS51892">
    <property type="entry name" value="SUBTILASE"/>
    <property type="match status" value="1"/>
</dbReference>
<feature type="domain" description="Subtilisin-like protease fibronectin type-III" evidence="12">
    <location>
        <begin position="657"/>
        <end position="750"/>
    </location>
</feature>
<evidence type="ECO:0000256" key="4">
    <source>
        <dbReference type="ARBA" id="ARBA00022801"/>
    </source>
</evidence>
<evidence type="ECO:0000256" key="6">
    <source>
        <dbReference type="PIRSR" id="PIRSR615500-1"/>
    </source>
</evidence>
<evidence type="ECO:0000259" key="12">
    <source>
        <dbReference type="Pfam" id="PF17766"/>
    </source>
</evidence>
<dbReference type="Gene3D" id="3.50.30.30">
    <property type="match status" value="1"/>
</dbReference>
<evidence type="ECO:0000256" key="2">
    <source>
        <dbReference type="ARBA" id="ARBA00022670"/>
    </source>
</evidence>
<evidence type="ECO:0000259" key="9">
    <source>
        <dbReference type="Pfam" id="PF00082"/>
    </source>
</evidence>
<dbReference type="FunFam" id="3.40.50.200:FF:000006">
    <property type="entry name" value="Subtilisin-like protease SBT1.5"/>
    <property type="match status" value="1"/>
</dbReference>
<name>A0AAD4SHF5_9MAGN</name>
<evidence type="ECO:0000259" key="10">
    <source>
        <dbReference type="Pfam" id="PF02225"/>
    </source>
</evidence>
<dbReference type="InterPro" id="IPR037045">
    <property type="entry name" value="S8pro/Inhibitor_I9_sf"/>
</dbReference>
<dbReference type="PRINTS" id="PR00723">
    <property type="entry name" value="SUBTILISIN"/>
</dbReference>
<dbReference type="CDD" id="cd02120">
    <property type="entry name" value="PA_subtilisin_like"/>
    <property type="match status" value="1"/>
</dbReference>
<sequence>MNKLIINTLALLLLFMYVVTNEATSITKKHYIVYMGDHSYPDSDSVISSNHDLLASVTGSTRQAKQAAIHHYSKSFRGFSAILTAEQAQQLGETESVISVFESKTHKLQTTHSWDFLGVDNVPQNNANIESKSDVIVGVIDSGVWPESESFNDNGLGPVPKRFKGECVAGDQFTVENCNRKIIGARYYFKGIEELDGPLESQNKTFFRSARDSDGHGTHVASTIAGSVVNNVSLFGMASGTARGGMPSARLAIYKACWFGFCSDADLLLAFDDAIHDGVDIISLSLGPDFPQPSFFTDVNSIGSFHALQKGILVSASAGNSFLPSTAINVAPWILTVAASSIDRDFFSNVYLGNSKILQGTSLNPLKMDKYYGIISATSAAANGVPPMNASFCTNNTLDHNLIKGKIVVCTIETVTDSRRKKATVVRDGGGVGMILIDPLLANVGFQFVIPATLIGQNEALVHQEYLTTEKNPTGKINPTTTVFKTSPAPTMAAFSSMGPNVITPDILKPDITAPGVNILAAWSPVATDGTGGRSTDYNIISGTSMSCPHISGVAAIIKSYHPSWSPSAIKSAIMTTATVMDSTLKPISRDPFGSPTTPFDFGSGHVNPVAALDPGLIYDYGADDILNFLCGTGATRADIQNLTGAPFKCNPIPSYDLNYPSIGVSSMKGSVSVLRTVTYVGNVPTVFKPFVESPSGVNVTVTPHKLKFKEAGEKMSFRVRFMPYQSSNGSFVFGSVTWSDGIYNVRSPIGLNVISV</sequence>
<accession>A0AAD4SHF5</accession>
<feature type="signal peptide" evidence="8">
    <location>
        <begin position="1"/>
        <end position="23"/>
    </location>
</feature>
<feature type="domain" description="Inhibitor I9" evidence="11">
    <location>
        <begin position="31"/>
        <end position="108"/>
    </location>
</feature>
<dbReference type="Gene3D" id="3.30.70.80">
    <property type="entry name" value="Peptidase S8 propeptide/proteinase inhibitor I9"/>
    <property type="match status" value="1"/>
</dbReference>
<dbReference type="InterPro" id="IPR015500">
    <property type="entry name" value="Peptidase_S8_subtilisin-rel"/>
</dbReference>
<dbReference type="Pfam" id="PF00082">
    <property type="entry name" value="Peptidase_S8"/>
    <property type="match status" value="1"/>
</dbReference>
<gene>
    <name evidence="13" type="ORF">MKW98_004896</name>
</gene>
<feature type="active site" description="Charge relay system" evidence="6 7">
    <location>
        <position position="545"/>
    </location>
</feature>
<dbReference type="InterPro" id="IPR036852">
    <property type="entry name" value="Peptidase_S8/S53_dom_sf"/>
</dbReference>
<evidence type="ECO:0000259" key="11">
    <source>
        <dbReference type="Pfam" id="PF05922"/>
    </source>
</evidence>
<dbReference type="InterPro" id="IPR010259">
    <property type="entry name" value="S8pro/Inhibitor_I9"/>
</dbReference>
<organism evidence="13 14">
    <name type="scientific">Papaver atlanticum</name>
    <dbReference type="NCBI Taxonomy" id="357466"/>
    <lineage>
        <taxon>Eukaryota</taxon>
        <taxon>Viridiplantae</taxon>
        <taxon>Streptophyta</taxon>
        <taxon>Embryophyta</taxon>
        <taxon>Tracheophyta</taxon>
        <taxon>Spermatophyta</taxon>
        <taxon>Magnoliopsida</taxon>
        <taxon>Ranunculales</taxon>
        <taxon>Papaveraceae</taxon>
        <taxon>Papaveroideae</taxon>
        <taxon>Papaver</taxon>
    </lineage>
</organism>
<dbReference type="InterPro" id="IPR023828">
    <property type="entry name" value="Peptidase_S8_Ser-AS"/>
</dbReference>
<proteinExistence type="inferred from homology"/>
<reference evidence="13" key="1">
    <citation type="submission" date="2022-04" db="EMBL/GenBank/DDBJ databases">
        <title>A functionally conserved STORR gene fusion in Papaver species that diverged 16.8 million years ago.</title>
        <authorList>
            <person name="Catania T."/>
        </authorList>
    </citation>
    <scope>NUCLEOTIDE SEQUENCE</scope>
    <source>
        <strain evidence="13">S-188037</strain>
    </source>
</reference>
<dbReference type="Pfam" id="PF02225">
    <property type="entry name" value="PA"/>
    <property type="match status" value="1"/>
</dbReference>
<dbReference type="InterPro" id="IPR000209">
    <property type="entry name" value="Peptidase_S8/S53_dom"/>
</dbReference>
<keyword evidence="4 7" id="KW-0378">Hydrolase</keyword>
<comment type="caution">
    <text evidence="13">The sequence shown here is derived from an EMBL/GenBank/DDBJ whole genome shotgun (WGS) entry which is preliminary data.</text>
</comment>
<dbReference type="InterPro" id="IPR045051">
    <property type="entry name" value="SBT"/>
</dbReference>